<dbReference type="InterPro" id="IPR045865">
    <property type="entry name" value="ACT-like_dom_sf"/>
</dbReference>
<dbReference type="CDD" id="cd04876">
    <property type="entry name" value="ACT_RelA-SpoT"/>
    <property type="match status" value="1"/>
</dbReference>
<dbReference type="SMART" id="SM00471">
    <property type="entry name" value="HDc"/>
    <property type="match status" value="1"/>
</dbReference>
<dbReference type="Gene3D" id="3.30.460.10">
    <property type="entry name" value="Beta Polymerase, domain 2"/>
    <property type="match status" value="1"/>
</dbReference>
<dbReference type="PANTHER" id="PTHR21262:SF31">
    <property type="entry name" value="GTP PYROPHOSPHOKINASE"/>
    <property type="match status" value="1"/>
</dbReference>
<dbReference type="InterPro" id="IPR033655">
    <property type="entry name" value="TGS_RelA/SpoT"/>
</dbReference>
<dbReference type="Gene3D" id="3.10.20.30">
    <property type="match status" value="1"/>
</dbReference>
<feature type="compositionally biased region" description="Basic and acidic residues" evidence="5">
    <location>
        <begin position="560"/>
        <end position="569"/>
    </location>
</feature>
<name>A0A8J6HX72_9FIRM</name>
<evidence type="ECO:0000313" key="10">
    <source>
        <dbReference type="Proteomes" id="UP000657177"/>
    </source>
</evidence>
<comment type="similarity">
    <text evidence="4">Belongs to the relA/spoT family.</text>
</comment>
<reference evidence="9" key="1">
    <citation type="submission" date="2020-06" db="EMBL/GenBank/DDBJ databases">
        <title>Novel chitinolytic bacterium.</title>
        <authorList>
            <person name="Ungkulpasvich U."/>
            <person name="Kosugi A."/>
            <person name="Uke A."/>
        </authorList>
    </citation>
    <scope>NUCLEOTIDE SEQUENCE</scope>
    <source>
        <strain evidence="9">UUS1-1</strain>
    </source>
</reference>
<feature type="region of interest" description="Disordered" evidence="5">
    <location>
        <begin position="552"/>
        <end position="573"/>
    </location>
</feature>
<dbReference type="CDD" id="cd00077">
    <property type="entry name" value="HDc"/>
    <property type="match status" value="1"/>
</dbReference>
<dbReference type="InterPro" id="IPR002912">
    <property type="entry name" value="ACT_dom"/>
</dbReference>
<dbReference type="EMBL" id="JAAKDE010000010">
    <property type="protein sequence ID" value="MBA2133032.1"/>
    <property type="molecule type" value="Genomic_DNA"/>
</dbReference>
<dbReference type="SUPFAM" id="SSF55021">
    <property type="entry name" value="ACT-like"/>
    <property type="match status" value="1"/>
</dbReference>
<dbReference type="InterPro" id="IPR043519">
    <property type="entry name" value="NT_sf"/>
</dbReference>
<evidence type="ECO:0000259" key="6">
    <source>
        <dbReference type="PROSITE" id="PS51671"/>
    </source>
</evidence>
<dbReference type="EC" id="2.7.6.5" evidence="2"/>
<dbReference type="Proteomes" id="UP000657177">
    <property type="component" value="Unassembled WGS sequence"/>
</dbReference>
<dbReference type="InterPro" id="IPR007685">
    <property type="entry name" value="RelA_SpoT"/>
</dbReference>
<gene>
    <name evidence="9" type="ORF">G5B42_05685</name>
</gene>
<dbReference type="Pfam" id="PF19296">
    <property type="entry name" value="RelA_AH_RIS"/>
    <property type="match status" value="1"/>
</dbReference>
<comment type="pathway">
    <text evidence="1">Purine metabolism; ppGpp biosynthesis; ppGpp from GTP: step 1/2.</text>
</comment>
<comment type="caution">
    <text evidence="9">The sequence shown here is derived from an EMBL/GenBank/DDBJ whole genome shotgun (WGS) entry which is preliminary data.</text>
</comment>
<accession>A0A8J6HX72</accession>
<dbReference type="SUPFAM" id="SSF81301">
    <property type="entry name" value="Nucleotidyltransferase"/>
    <property type="match status" value="1"/>
</dbReference>
<evidence type="ECO:0000256" key="3">
    <source>
        <dbReference type="ARBA" id="ARBA00048244"/>
    </source>
</evidence>
<evidence type="ECO:0000256" key="2">
    <source>
        <dbReference type="ARBA" id="ARBA00013251"/>
    </source>
</evidence>
<feature type="domain" description="ACT" evidence="6">
    <location>
        <begin position="642"/>
        <end position="715"/>
    </location>
</feature>
<dbReference type="GO" id="GO:0015970">
    <property type="term" value="P:guanosine tetraphosphate biosynthetic process"/>
    <property type="evidence" value="ECO:0007669"/>
    <property type="project" value="UniProtKB-UniPathway"/>
</dbReference>
<dbReference type="InterPro" id="IPR003607">
    <property type="entry name" value="HD/PDEase_dom"/>
</dbReference>
<comment type="function">
    <text evidence="4">In eubacteria ppGpp (guanosine 3'-diphosphate 5'-diphosphate) is a mediator of the stringent response that coordinates a variety of cellular activities in response to changes in nutritional abundance.</text>
</comment>
<feature type="domain" description="HD" evidence="7">
    <location>
        <begin position="43"/>
        <end position="143"/>
    </location>
</feature>
<dbReference type="SMART" id="SM00954">
    <property type="entry name" value="RelA_SpoT"/>
    <property type="match status" value="1"/>
</dbReference>
<protein>
    <recommendedName>
        <fullName evidence="2">GTP diphosphokinase</fullName>
        <ecNumber evidence="2">2.7.6.5</ecNumber>
    </recommendedName>
</protein>
<dbReference type="PROSITE" id="PS51671">
    <property type="entry name" value="ACT"/>
    <property type="match status" value="1"/>
</dbReference>
<evidence type="ECO:0000313" key="9">
    <source>
        <dbReference type="EMBL" id="MBA2133032.1"/>
    </source>
</evidence>
<dbReference type="SUPFAM" id="SSF109604">
    <property type="entry name" value="HD-domain/PDEase-like"/>
    <property type="match status" value="1"/>
</dbReference>
<evidence type="ECO:0000259" key="7">
    <source>
        <dbReference type="PROSITE" id="PS51831"/>
    </source>
</evidence>
<dbReference type="Pfam" id="PF13291">
    <property type="entry name" value="ACT_4"/>
    <property type="match status" value="1"/>
</dbReference>
<dbReference type="Pfam" id="PF04607">
    <property type="entry name" value="RelA_SpoT"/>
    <property type="match status" value="1"/>
</dbReference>
<dbReference type="GO" id="GO:0008728">
    <property type="term" value="F:GTP diphosphokinase activity"/>
    <property type="evidence" value="ECO:0007669"/>
    <property type="project" value="UniProtKB-EC"/>
</dbReference>
<dbReference type="FunFam" id="3.10.20.30:FF:000002">
    <property type="entry name" value="GTP pyrophosphokinase (RelA/SpoT)"/>
    <property type="match status" value="1"/>
</dbReference>
<keyword evidence="10" id="KW-1185">Reference proteome</keyword>
<dbReference type="FunFam" id="1.10.3210.10:FF:000001">
    <property type="entry name" value="GTP pyrophosphokinase RelA"/>
    <property type="match status" value="1"/>
</dbReference>
<dbReference type="PROSITE" id="PS51880">
    <property type="entry name" value="TGS"/>
    <property type="match status" value="1"/>
</dbReference>
<dbReference type="GO" id="GO:0005886">
    <property type="term" value="C:plasma membrane"/>
    <property type="evidence" value="ECO:0007669"/>
    <property type="project" value="TreeGrafter"/>
</dbReference>
<evidence type="ECO:0000256" key="5">
    <source>
        <dbReference type="SAM" id="MobiDB-lite"/>
    </source>
</evidence>
<evidence type="ECO:0000256" key="4">
    <source>
        <dbReference type="RuleBase" id="RU003847"/>
    </source>
</evidence>
<evidence type="ECO:0000259" key="8">
    <source>
        <dbReference type="PROSITE" id="PS51880"/>
    </source>
</evidence>
<dbReference type="InterPro" id="IPR012676">
    <property type="entry name" value="TGS-like"/>
</dbReference>
<organism evidence="9 10">
    <name type="scientific">Capillibacterium thermochitinicola</name>
    <dbReference type="NCBI Taxonomy" id="2699427"/>
    <lineage>
        <taxon>Bacteria</taxon>
        <taxon>Bacillati</taxon>
        <taxon>Bacillota</taxon>
        <taxon>Capillibacterium</taxon>
    </lineage>
</organism>
<dbReference type="FunFam" id="3.30.460.10:FF:000001">
    <property type="entry name" value="GTP pyrophosphokinase RelA"/>
    <property type="match status" value="1"/>
</dbReference>
<dbReference type="RefSeq" id="WP_181339478.1">
    <property type="nucleotide sequence ID" value="NZ_JAAKDE010000010.1"/>
</dbReference>
<dbReference type="Gene3D" id="1.10.3210.10">
    <property type="entry name" value="Hypothetical protein af1432"/>
    <property type="match status" value="1"/>
</dbReference>
<dbReference type="Gene3D" id="3.30.70.260">
    <property type="match status" value="1"/>
</dbReference>
<sequence>MTIDDLLQKADKFSPEAKAEIRRAYEFAKTAHKGQLRDSGEAYINHPLAVAHILVEELGLDPTSIIAALLHDVVEDTAVSLEEISNEFGSEVAALVDGLTKLRKIVFQNKQEQQVENLRKMFLAMAKDVRVILIKLADRMHNMRTLRYLPVERQKRIARETLDIYAPLAHRLGVYRMKWELEDIAFHCLEPEKYYELVEMVAQKRSEREREIEENIRILDEHLRAMNLKADIQGRPKHLYSVYQKMVNQNKEFSEIYDLLALRVLVDTIQDCYEVLGVVHTLWKPIPGRFKDYIAVPKSNMYQSLHTTVMGNRGAPVEIQIRTWQMHQVAEYGIAAHWRYKEGKTVRDEDFLQKIAWLRHLLEWQGEANDADEFLENLRVNLFEDEVFVFTPKGDVKSLPAGATPVDFAYAVHTHIGHRCVGAKVNGRLVPLDYKLKNGDIVQILTTKQEGGPSRDWLNFVVTSKAKSRIRNWLREQSREEYILLAREQLERELKKNGYEPSAYLKPEILQEVAGKFGFIQGDDLLFAVGDRKLTSQAVAAKLVAVKEPEKKPLPVVPGEKPEKAEKPSGRAGGVKVKGIPNLLVRFSRCCSPVPGDPIIGYTTRGKGVAVHRVDCPTLPKESERFIQVEWDAEDTGVYPLSIKIEALDRNNLLVDIMNVMSLMKINVTAVNVRTNKGMAYLDFTVDVRHLDEAKELVSKLRTVKSVQRVFRTTKTTRKKVESG</sequence>
<proteinExistence type="inferred from homology"/>
<dbReference type="InterPro" id="IPR045600">
    <property type="entry name" value="RelA/SpoT_AH_RIS"/>
</dbReference>
<dbReference type="InterPro" id="IPR004095">
    <property type="entry name" value="TGS"/>
</dbReference>
<dbReference type="NCBIfam" id="TIGR00691">
    <property type="entry name" value="spoT_relA"/>
    <property type="match status" value="1"/>
</dbReference>
<dbReference type="UniPathway" id="UPA00908">
    <property type="reaction ID" value="UER00884"/>
</dbReference>
<dbReference type="PANTHER" id="PTHR21262">
    <property type="entry name" value="GUANOSINE-3',5'-BIS DIPHOSPHATE 3'-PYROPHOSPHOHYDROLASE"/>
    <property type="match status" value="1"/>
</dbReference>
<dbReference type="CDD" id="cd01668">
    <property type="entry name" value="TGS_RSH"/>
    <property type="match status" value="1"/>
</dbReference>
<comment type="catalytic activity">
    <reaction evidence="3">
        <text>GTP + ATP = guanosine 3'-diphosphate 5'-triphosphate + AMP</text>
        <dbReference type="Rhea" id="RHEA:22088"/>
        <dbReference type="ChEBI" id="CHEBI:30616"/>
        <dbReference type="ChEBI" id="CHEBI:37565"/>
        <dbReference type="ChEBI" id="CHEBI:142410"/>
        <dbReference type="ChEBI" id="CHEBI:456215"/>
        <dbReference type="EC" id="2.7.6.5"/>
    </reaction>
</comment>
<dbReference type="SUPFAM" id="SSF81271">
    <property type="entry name" value="TGS-like"/>
    <property type="match status" value="1"/>
</dbReference>
<dbReference type="AlphaFoldDB" id="A0A8J6HX72"/>
<dbReference type="InterPro" id="IPR012675">
    <property type="entry name" value="Beta-grasp_dom_sf"/>
</dbReference>
<dbReference type="InterPro" id="IPR006674">
    <property type="entry name" value="HD_domain"/>
</dbReference>
<dbReference type="CDD" id="cd05399">
    <property type="entry name" value="NT_Rel-Spo_like"/>
    <property type="match status" value="1"/>
</dbReference>
<dbReference type="Pfam" id="PF13328">
    <property type="entry name" value="HD_4"/>
    <property type="match status" value="1"/>
</dbReference>
<dbReference type="InterPro" id="IPR004811">
    <property type="entry name" value="RelA/Spo_fam"/>
</dbReference>
<evidence type="ECO:0000256" key="1">
    <source>
        <dbReference type="ARBA" id="ARBA00004976"/>
    </source>
</evidence>
<feature type="domain" description="TGS" evidence="8">
    <location>
        <begin position="385"/>
        <end position="446"/>
    </location>
</feature>
<dbReference type="Pfam" id="PF02824">
    <property type="entry name" value="TGS"/>
    <property type="match status" value="1"/>
</dbReference>
<dbReference type="PROSITE" id="PS51831">
    <property type="entry name" value="HD"/>
    <property type="match status" value="1"/>
</dbReference>